<protein>
    <recommendedName>
        <fullName evidence="12">Nicotinamide-nucleotide adenylyltransferase</fullName>
        <ecNumber evidence="12">2.7.7.1</ecNumber>
        <ecNumber evidence="12">2.7.7.18</ecNumber>
    </recommendedName>
</protein>
<dbReference type="PANTHER" id="PTHR12039">
    <property type="entry name" value="NICOTINAMIDE MONONUCLEOTIDE ADENYLYLTRANSFERASE"/>
    <property type="match status" value="1"/>
</dbReference>
<comment type="pathway">
    <text evidence="12">Cofactor biosynthesis; NAD(+) biosynthesis; NAD(+) from nicotinamide D-ribonucleotide: step 1/1.</text>
</comment>
<keyword evidence="7 12" id="KW-0547">Nucleotide-binding</keyword>
<evidence type="ECO:0000256" key="9">
    <source>
        <dbReference type="ARBA" id="ARBA00023027"/>
    </source>
</evidence>
<dbReference type="FunFam" id="3.40.50.620:FF:000221">
    <property type="entry name" value="Nicotinamide/nicotinic acid mononucleotide adenylyltransferase 3"/>
    <property type="match status" value="1"/>
</dbReference>
<dbReference type="GO" id="GO:0005759">
    <property type="term" value="C:mitochondrial matrix"/>
    <property type="evidence" value="ECO:0007669"/>
    <property type="project" value="UniProtKB-ARBA"/>
</dbReference>
<comment type="caution">
    <text evidence="15">The sequence shown here is derived from an EMBL/GenBank/DDBJ whole genome shotgun (WGS) entry which is preliminary data.</text>
</comment>
<comment type="subunit">
    <text evidence="3">Homotetramer.</text>
</comment>
<evidence type="ECO:0000256" key="7">
    <source>
        <dbReference type="ARBA" id="ARBA00022741"/>
    </source>
</evidence>
<dbReference type="Pfam" id="PF01467">
    <property type="entry name" value="CTP_transf_like"/>
    <property type="match status" value="1"/>
</dbReference>
<dbReference type="InterPro" id="IPR051182">
    <property type="entry name" value="Euk_NMN_adenylyltrnsfrase"/>
</dbReference>
<proteinExistence type="inferred from homology"/>
<accession>A0A7J7KJB7</accession>
<dbReference type="EMBL" id="VXIV02000377">
    <property type="protein sequence ID" value="KAF6038689.1"/>
    <property type="molecule type" value="Genomic_DNA"/>
</dbReference>
<dbReference type="GO" id="GO:0009435">
    <property type="term" value="P:NAD+ biosynthetic process"/>
    <property type="evidence" value="ECO:0007669"/>
    <property type="project" value="UniProtKB-UniPathway"/>
</dbReference>
<keyword evidence="4 12" id="KW-0662">Pyridine nucleotide biosynthesis</keyword>
<feature type="domain" description="Cytidyltransferase-like" evidence="14">
    <location>
        <begin position="10"/>
        <end position="233"/>
    </location>
</feature>
<dbReference type="InterPro" id="IPR004821">
    <property type="entry name" value="Cyt_trans-like"/>
</dbReference>
<dbReference type="PANTHER" id="PTHR12039:SF0">
    <property type="entry name" value="NICOTINAMIDE-NUCLEOTIDE ADENYLYLTRANSFERASE"/>
    <property type="match status" value="1"/>
</dbReference>
<evidence type="ECO:0000256" key="1">
    <source>
        <dbReference type="ARBA" id="ARBA00001946"/>
    </source>
</evidence>
<dbReference type="GO" id="GO:0005524">
    <property type="term" value="F:ATP binding"/>
    <property type="evidence" value="ECO:0007669"/>
    <property type="project" value="UniProtKB-KW"/>
</dbReference>
<organism evidence="15 16">
    <name type="scientific">Bugula neritina</name>
    <name type="common">Brown bryozoan</name>
    <name type="synonym">Sertularia neritina</name>
    <dbReference type="NCBI Taxonomy" id="10212"/>
    <lineage>
        <taxon>Eukaryota</taxon>
        <taxon>Metazoa</taxon>
        <taxon>Spiralia</taxon>
        <taxon>Lophotrochozoa</taxon>
        <taxon>Bryozoa</taxon>
        <taxon>Gymnolaemata</taxon>
        <taxon>Cheilostomatida</taxon>
        <taxon>Flustrina</taxon>
        <taxon>Buguloidea</taxon>
        <taxon>Bugulidae</taxon>
        <taxon>Bugula</taxon>
    </lineage>
</organism>
<gene>
    <name evidence="15" type="ORF">EB796_003018</name>
</gene>
<keyword evidence="8 12" id="KW-0067">ATP-binding</keyword>
<sequence>MSLPKSVILYCAGSFNPITNKHLRLLELARDALHKTGQYKVVKGILVPANAKYAKDNLVAAHHRLAMVKLAVDSNAWLCTDSWEVEQSQWPPTAVALDALKDRIQDGTVSQCIYNGSAAVESDSSTQLKRKRPNDTNSHESSEETDVFARHKSAKIMLVCGSDLLRSFSVPDLWAKEHMEQILRDHGLVVVVREGSDPYQDIYSSDMISKYSHNIHIVTDWLGDDFSSTKIRTAIRRNESIKYAVPEPVLEYILKHKLYNPNYRPGFPYPSSEW</sequence>
<dbReference type="UniPathway" id="UPA00253">
    <property type="reaction ID" value="UER00600"/>
</dbReference>
<evidence type="ECO:0000259" key="14">
    <source>
        <dbReference type="Pfam" id="PF01467"/>
    </source>
</evidence>
<keyword evidence="9 12" id="KW-0520">NAD</keyword>
<evidence type="ECO:0000256" key="13">
    <source>
        <dbReference type="SAM" id="MobiDB-lite"/>
    </source>
</evidence>
<keyword evidence="16" id="KW-1185">Reference proteome</keyword>
<comment type="cofactor">
    <cofactor evidence="1">
        <name>Mg(2+)</name>
        <dbReference type="ChEBI" id="CHEBI:18420"/>
    </cofactor>
</comment>
<comment type="subcellular location">
    <subcellularLocation>
        <location evidence="2">Mitochondrion</location>
    </subcellularLocation>
</comment>
<dbReference type="OrthoDB" id="422187at2759"/>
<feature type="compositionally biased region" description="Basic and acidic residues" evidence="13">
    <location>
        <begin position="133"/>
        <end position="142"/>
    </location>
</feature>
<comment type="catalytic activity">
    <reaction evidence="12">
        <text>nicotinate beta-D-ribonucleotide + ATP + H(+) = deamido-NAD(+) + diphosphate</text>
        <dbReference type="Rhea" id="RHEA:22860"/>
        <dbReference type="ChEBI" id="CHEBI:15378"/>
        <dbReference type="ChEBI" id="CHEBI:30616"/>
        <dbReference type="ChEBI" id="CHEBI:33019"/>
        <dbReference type="ChEBI" id="CHEBI:57502"/>
        <dbReference type="ChEBI" id="CHEBI:58437"/>
        <dbReference type="EC" id="2.7.7.18"/>
    </reaction>
</comment>
<keyword evidence="10" id="KW-0496">Mitochondrion</keyword>
<evidence type="ECO:0000313" key="15">
    <source>
        <dbReference type="EMBL" id="KAF6038689.1"/>
    </source>
</evidence>
<dbReference type="InterPro" id="IPR014729">
    <property type="entry name" value="Rossmann-like_a/b/a_fold"/>
</dbReference>
<dbReference type="AlphaFoldDB" id="A0A7J7KJB7"/>
<dbReference type="GO" id="GO:0004515">
    <property type="term" value="F:nicotinate-nucleotide adenylyltransferase activity"/>
    <property type="evidence" value="ECO:0007669"/>
    <property type="project" value="UniProtKB-EC"/>
</dbReference>
<evidence type="ECO:0000256" key="8">
    <source>
        <dbReference type="ARBA" id="ARBA00022840"/>
    </source>
</evidence>
<dbReference type="EC" id="2.7.7.1" evidence="12"/>
<evidence type="ECO:0000256" key="3">
    <source>
        <dbReference type="ARBA" id="ARBA00011881"/>
    </source>
</evidence>
<dbReference type="GO" id="GO:0000309">
    <property type="term" value="F:nicotinamide-nucleotide adenylyltransferase activity"/>
    <property type="evidence" value="ECO:0007669"/>
    <property type="project" value="UniProtKB-EC"/>
</dbReference>
<dbReference type="Proteomes" id="UP000593567">
    <property type="component" value="Unassembled WGS sequence"/>
</dbReference>
<evidence type="ECO:0000256" key="11">
    <source>
        <dbReference type="ARBA" id="ARBA00093425"/>
    </source>
</evidence>
<evidence type="ECO:0000313" key="16">
    <source>
        <dbReference type="Proteomes" id="UP000593567"/>
    </source>
</evidence>
<dbReference type="Gene3D" id="3.40.50.620">
    <property type="entry name" value="HUPs"/>
    <property type="match status" value="1"/>
</dbReference>
<evidence type="ECO:0000256" key="4">
    <source>
        <dbReference type="ARBA" id="ARBA00022642"/>
    </source>
</evidence>
<evidence type="ECO:0000256" key="2">
    <source>
        <dbReference type="ARBA" id="ARBA00004173"/>
    </source>
</evidence>
<name>A0A7J7KJB7_BUGNE</name>
<keyword evidence="6 12" id="KW-0548">Nucleotidyltransferase</keyword>
<feature type="region of interest" description="Disordered" evidence="13">
    <location>
        <begin position="124"/>
        <end position="146"/>
    </location>
</feature>
<dbReference type="SUPFAM" id="SSF52374">
    <property type="entry name" value="Nucleotidylyl transferase"/>
    <property type="match status" value="1"/>
</dbReference>
<comment type="function">
    <text evidence="11">Catalyzes the formation of NAD(+) from nicotinamide mononucleotide (NMN) and ATP. Can also use the deamidated form; nicotinic acid mononucleotide (NaMN) as substrate with the same efficiency. Can use triazofurin monophosphate (TrMP) as substrate. Can also use GTP and ITP as nucleotide donors. Also catalyzes the reverse reaction, i.e. the pyrophosphorolytic cleavage of NAD(+). For the pyrophosphorolytic activity, can use NAD(+), NADH, NaAD, nicotinic acid adenine dinucleotide phosphate (NHD), nicotinamide guanine dinucleotide (NGD) as substrates. Fails to cleave phosphorylated dinucleotides NADP(+), NADPH and NaADP(+). Protects against axonal degeneration following injury. May be involved in the maintenance of axonal integrity. Also functions as a stress-response chaperone protein that prevents toxic aggregation of proteins; this function may be independent of its NAD(+) synthesis activity.</text>
</comment>
<dbReference type="NCBIfam" id="TIGR00482">
    <property type="entry name" value="nicotinate (nicotinamide) nucleotide adenylyltransferase"/>
    <property type="match status" value="1"/>
</dbReference>
<evidence type="ECO:0000256" key="5">
    <source>
        <dbReference type="ARBA" id="ARBA00022679"/>
    </source>
</evidence>
<reference evidence="15" key="1">
    <citation type="submission" date="2020-06" db="EMBL/GenBank/DDBJ databases">
        <title>Draft genome of Bugula neritina, a colonial animal packing powerful symbionts and potential medicines.</title>
        <authorList>
            <person name="Rayko M."/>
        </authorList>
    </citation>
    <scope>NUCLEOTIDE SEQUENCE [LARGE SCALE GENOMIC DNA]</scope>
    <source>
        <strain evidence="15">Kwan_BN1</strain>
    </source>
</reference>
<evidence type="ECO:0000256" key="12">
    <source>
        <dbReference type="RuleBase" id="RU362021"/>
    </source>
</evidence>
<dbReference type="InterPro" id="IPR005248">
    <property type="entry name" value="NadD/NMNAT"/>
</dbReference>
<evidence type="ECO:0000256" key="6">
    <source>
        <dbReference type="ARBA" id="ARBA00022695"/>
    </source>
</evidence>
<comment type="similarity">
    <text evidence="12">Belongs to the eukaryotic NMN adenylyltransferase family.</text>
</comment>
<keyword evidence="5 12" id="KW-0808">Transferase</keyword>
<dbReference type="EC" id="2.7.7.18" evidence="12"/>
<evidence type="ECO:0000256" key="10">
    <source>
        <dbReference type="ARBA" id="ARBA00023128"/>
    </source>
</evidence>
<comment type="catalytic activity">
    <reaction evidence="12">
        <text>beta-nicotinamide D-ribonucleotide + ATP + H(+) = diphosphate + NAD(+)</text>
        <dbReference type="Rhea" id="RHEA:21360"/>
        <dbReference type="ChEBI" id="CHEBI:14649"/>
        <dbReference type="ChEBI" id="CHEBI:15378"/>
        <dbReference type="ChEBI" id="CHEBI:30616"/>
        <dbReference type="ChEBI" id="CHEBI:33019"/>
        <dbReference type="ChEBI" id="CHEBI:57540"/>
        <dbReference type="EC" id="2.7.7.1"/>
    </reaction>
</comment>